<dbReference type="InterPro" id="IPR001926">
    <property type="entry name" value="TrpB-like_PALP"/>
</dbReference>
<proteinExistence type="inferred from homology"/>
<dbReference type="Proteomes" id="UP000216913">
    <property type="component" value="Unassembled WGS sequence"/>
</dbReference>
<keyword evidence="7" id="KW-1185">Reference proteome</keyword>
<dbReference type="CDD" id="cd01562">
    <property type="entry name" value="Thr-dehyd"/>
    <property type="match status" value="1"/>
</dbReference>
<dbReference type="GO" id="GO:0005524">
    <property type="term" value="F:ATP binding"/>
    <property type="evidence" value="ECO:0007669"/>
    <property type="project" value="TreeGrafter"/>
</dbReference>
<organism evidence="6 7">
    <name type="scientific">Bordetella genomosp. 5</name>
    <dbReference type="NCBI Taxonomy" id="1395608"/>
    <lineage>
        <taxon>Bacteria</taxon>
        <taxon>Pseudomonadati</taxon>
        <taxon>Pseudomonadota</taxon>
        <taxon>Betaproteobacteria</taxon>
        <taxon>Burkholderiales</taxon>
        <taxon>Alcaligenaceae</taxon>
        <taxon>Bordetella</taxon>
    </lineage>
</organism>
<dbReference type="AlphaFoldDB" id="A0A261TQX6"/>
<comment type="cofactor">
    <cofactor evidence="1">
        <name>pyridoxal 5'-phosphate</name>
        <dbReference type="ChEBI" id="CHEBI:597326"/>
    </cofactor>
</comment>
<keyword evidence="3" id="KW-0663">Pyridoxal phosphate</keyword>
<dbReference type="Pfam" id="PF00291">
    <property type="entry name" value="PALP"/>
    <property type="match status" value="1"/>
</dbReference>
<dbReference type="PANTHER" id="PTHR43050">
    <property type="entry name" value="SERINE / THREONINE RACEMASE FAMILY MEMBER"/>
    <property type="match status" value="1"/>
</dbReference>
<dbReference type="GO" id="GO:0030170">
    <property type="term" value="F:pyridoxal phosphate binding"/>
    <property type="evidence" value="ECO:0007669"/>
    <property type="project" value="TreeGrafter"/>
</dbReference>
<dbReference type="SUPFAM" id="SSF53686">
    <property type="entry name" value="Tryptophan synthase beta subunit-like PLP-dependent enzymes"/>
    <property type="match status" value="1"/>
</dbReference>
<dbReference type="OrthoDB" id="9811476at2"/>
<dbReference type="GO" id="GO:0070179">
    <property type="term" value="P:D-serine biosynthetic process"/>
    <property type="evidence" value="ECO:0007669"/>
    <property type="project" value="TreeGrafter"/>
</dbReference>
<dbReference type="GO" id="GO:0003941">
    <property type="term" value="F:L-serine ammonia-lyase activity"/>
    <property type="evidence" value="ECO:0007669"/>
    <property type="project" value="TreeGrafter"/>
</dbReference>
<evidence type="ECO:0000256" key="2">
    <source>
        <dbReference type="ARBA" id="ARBA00010869"/>
    </source>
</evidence>
<comment type="similarity">
    <text evidence="2">Belongs to the serine/threonine dehydratase family.</text>
</comment>
<evidence type="ECO:0000256" key="4">
    <source>
        <dbReference type="ARBA" id="ARBA00023239"/>
    </source>
</evidence>
<dbReference type="InterPro" id="IPR036052">
    <property type="entry name" value="TrpB-like_PALP_sf"/>
</dbReference>
<protein>
    <submittedName>
        <fullName evidence="6">Pyridoxal-5'-phosphate-dependent protein</fullName>
    </submittedName>
</protein>
<reference evidence="6 7" key="1">
    <citation type="submission" date="2017-05" db="EMBL/GenBank/DDBJ databases">
        <title>Complete and WGS of Bordetella genogroups.</title>
        <authorList>
            <person name="Spilker T."/>
            <person name="LiPuma J."/>
        </authorList>
    </citation>
    <scope>NUCLEOTIDE SEQUENCE [LARGE SCALE GENOMIC DNA]</scope>
    <source>
        <strain evidence="6 7">AU10456</strain>
    </source>
</reference>
<evidence type="ECO:0000313" key="6">
    <source>
        <dbReference type="EMBL" id="OZI52058.1"/>
    </source>
</evidence>
<feature type="domain" description="Tryptophan synthase beta chain-like PALP" evidence="5">
    <location>
        <begin position="37"/>
        <end position="331"/>
    </location>
</feature>
<evidence type="ECO:0000313" key="7">
    <source>
        <dbReference type="Proteomes" id="UP000216913"/>
    </source>
</evidence>
<name>A0A261TQX6_9BORD</name>
<dbReference type="GO" id="GO:0030378">
    <property type="term" value="F:serine racemase activity"/>
    <property type="evidence" value="ECO:0007669"/>
    <property type="project" value="TreeGrafter"/>
</dbReference>
<sequence>MAAQCRIQPGALVSAVTQPTPTFAVGLGDIQQAHERIRDHIVRTPLLESATLNDLFGARILVKAECLQHAGAFKYRGACNRLLQLDEAQRRAGVVAFSSGNHALATSAVARKLGIPASIIMPADAPRAKIEGARANGAEVILYDRQKDDREAIGAEIAGRTGAVIVPPYDDPHIMAGQGTVGLEIVEQADAAGARIDAVIAACSGGGLVAGVALAVKSLQPDVAVYAGEPAGFDELARSLASGQPESNAPGAQSICDALQVVRPGKLTFPVNQHLLAGSLVVSDDDTRRAMKAAYQHLRLVVEPGGAVPLAALLAGRIEARGKTVVLVLSGGNVDPAVYSDALNS</sequence>
<dbReference type="PANTHER" id="PTHR43050:SF1">
    <property type="entry name" value="SERINE RACEMASE"/>
    <property type="match status" value="1"/>
</dbReference>
<dbReference type="Gene3D" id="3.40.50.1100">
    <property type="match status" value="2"/>
</dbReference>
<gene>
    <name evidence="6" type="ORF">CAL25_11195</name>
</gene>
<evidence type="ECO:0000259" key="5">
    <source>
        <dbReference type="Pfam" id="PF00291"/>
    </source>
</evidence>
<dbReference type="GO" id="GO:0018114">
    <property type="term" value="F:threonine racemase activity"/>
    <property type="evidence" value="ECO:0007669"/>
    <property type="project" value="TreeGrafter"/>
</dbReference>
<evidence type="ECO:0000256" key="1">
    <source>
        <dbReference type="ARBA" id="ARBA00001933"/>
    </source>
</evidence>
<comment type="caution">
    <text evidence="6">The sequence shown here is derived from an EMBL/GenBank/DDBJ whole genome shotgun (WGS) entry which is preliminary data.</text>
</comment>
<evidence type="ECO:0000256" key="3">
    <source>
        <dbReference type="ARBA" id="ARBA00022898"/>
    </source>
</evidence>
<keyword evidence="4" id="KW-0456">Lyase</keyword>
<dbReference type="FunFam" id="3.40.50.1100:FF:000005">
    <property type="entry name" value="Threonine dehydratase catabolic"/>
    <property type="match status" value="1"/>
</dbReference>
<accession>A0A261TQX6</accession>
<dbReference type="EMBL" id="NEVP01000006">
    <property type="protein sequence ID" value="OZI52058.1"/>
    <property type="molecule type" value="Genomic_DNA"/>
</dbReference>
<dbReference type="GO" id="GO:0000287">
    <property type="term" value="F:magnesium ion binding"/>
    <property type="evidence" value="ECO:0007669"/>
    <property type="project" value="TreeGrafter"/>
</dbReference>